<proteinExistence type="predicted"/>
<organism evidence="4 5">
    <name type="scientific">Nakamurella alba</name>
    <dbReference type="NCBI Taxonomy" id="2665158"/>
    <lineage>
        <taxon>Bacteria</taxon>
        <taxon>Bacillati</taxon>
        <taxon>Actinomycetota</taxon>
        <taxon>Actinomycetes</taxon>
        <taxon>Nakamurellales</taxon>
        <taxon>Nakamurellaceae</taxon>
        <taxon>Nakamurella</taxon>
    </lineage>
</organism>
<sequence>MLLADSRLPTGAHTQSGGLEPALLDGMPESAIDNLLRVRLATVTLVEAGTAVVARSMVLRGGTEDLRRCDTAWRARTASAALRENATVLGRGYLRLLQGLWPDAPAVIAASGVRNLCRAVVLGVAAAAGGLDAGRLARLIGYDDVQSVCAAALKLAPADPVAAARRVLALDEPIDEMACLVEDLEEPEEIPAAAAPMIERWAEQHAVAERRLFRA</sequence>
<evidence type="ECO:0000256" key="3">
    <source>
        <dbReference type="SAM" id="MobiDB-lite"/>
    </source>
</evidence>
<dbReference type="AlphaFoldDB" id="A0A7K1FRY9"/>
<comment type="caution">
    <text evidence="4">The sequence shown here is derived from an EMBL/GenBank/DDBJ whole genome shotgun (WGS) entry which is preliminary data.</text>
</comment>
<dbReference type="PANTHER" id="PTHR33620:SF1">
    <property type="entry name" value="UREASE ACCESSORY PROTEIN F"/>
    <property type="match status" value="1"/>
</dbReference>
<dbReference type="GO" id="GO:0016151">
    <property type="term" value="F:nickel cation binding"/>
    <property type="evidence" value="ECO:0007669"/>
    <property type="project" value="InterPro"/>
</dbReference>
<dbReference type="Proteomes" id="UP000460221">
    <property type="component" value="Unassembled WGS sequence"/>
</dbReference>
<protein>
    <submittedName>
        <fullName evidence="4">Urease accessory protein UreF</fullName>
    </submittedName>
</protein>
<evidence type="ECO:0000313" key="5">
    <source>
        <dbReference type="Proteomes" id="UP000460221"/>
    </source>
</evidence>
<dbReference type="Gene3D" id="1.10.4190.10">
    <property type="entry name" value="Urease accessory protein UreF"/>
    <property type="match status" value="1"/>
</dbReference>
<evidence type="ECO:0000256" key="2">
    <source>
        <dbReference type="ARBA" id="ARBA00023186"/>
    </source>
</evidence>
<accession>A0A7K1FRY9</accession>
<dbReference type="PANTHER" id="PTHR33620">
    <property type="entry name" value="UREASE ACCESSORY PROTEIN F"/>
    <property type="match status" value="1"/>
</dbReference>
<dbReference type="InterPro" id="IPR002639">
    <property type="entry name" value="UreF"/>
</dbReference>
<dbReference type="InterPro" id="IPR038277">
    <property type="entry name" value="UreF_sf"/>
</dbReference>
<keyword evidence="5" id="KW-1185">Reference proteome</keyword>
<keyword evidence="1" id="KW-0996">Nickel insertion</keyword>
<feature type="region of interest" description="Disordered" evidence="3">
    <location>
        <begin position="1"/>
        <end position="21"/>
    </location>
</feature>
<name>A0A7K1FRY9_9ACTN</name>
<evidence type="ECO:0000256" key="1">
    <source>
        <dbReference type="ARBA" id="ARBA00022988"/>
    </source>
</evidence>
<reference evidence="4 5" key="1">
    <citation type="submission" date="2019-11" db="EMBL/GenBank/DDBJ databases">
        <authorList>
            <person name="Jiang L.-Q."/>
        </authorList>
    </citation>
    <scope>NUCLEOTIDE SEQUENCE [LARGE SCALE GENOMIC DNA]</scope>
    <source>
        <strain evidence="4 5">YIM 132087</strain>
    </source>
</reference>
<dbReference type="EMBL" id="WLYK01000006">
    <property type="protein sequence ID" value="MTD15584.1"/>
    <property type="molecule type" value="Genomic_DNA"/>
</dbReference>
<dbReference type="Pfam" id="PF01730">
    <property type="entry name" value="UreF"/>
    <property type="match status" value="1"/>
</dbReference>
<keyword evidence="2" id="KW-0143">Chaperone</keyword>
<gene>
    <name evidence="4" type="ORF">GIS00_16750</name>
</gene>
<evidence type="ECO:0000313" key="4">
    <source>
        <dbReference type="EMBL" id="MTD15584.1"/>
    </source>
</evidence>